<gene>
    <name evidence="1" type="ORF">SAMN06297144_1940</name>
</gene>
<keyword evidence="2" id="KW-1185">Reference proteome</keyword>
<name>A0A285QZL7_9SPHN</name>
<reference evidence="1 2" key="1">
    <citation type="submission" date="2017-07" db="EMBL/GenBank/DDBJ databases">
        <authorList>
            <person name="Sun Z.S."/>
            <person name="Albrecht U."/>
            <person name="Echele G."/>
            <person name="Lee C.C."/>
        </authorList>
    </citation>
    <scope>NUCLEOTIDE SEQUENCE [LARGE SCALE GENOMIC DNA]</scope>
    <source>
        <strain evidence="1 2">CGMCC 1.12672</strain>
    </source>
</reference>
<dbReference type="AlphaFoldDB" id="A0A285QZL7"/>
<protein>
    <submittedName>
        <fullName evidence="1">Uncharacterized protein</fullName>
    </submittedName>
</protein>
<dbReference type="Proteomes" id="UP000219494">
    <property type="component" value="Unassembled WGS sequence"/>
</dbReference>
<organism evidence="1 2">
    <name type="scientific">Sphingomonas guangdongensis</name>
    <dbReference type="NCBI Taxonomy" id="1141890"/>
    <lineage>
        <taxon>Bacteria</taxon>
        <taxon>Pseudomonadati</taxon>
        <taxon>Pseudomonadota</taxon>
        <taxon>Alphaproteobacteria</taxon>
        <taxon>Sphingomonadales</taxon>
        <taxon>Sphingomonadaceae</taxon>
        <taxon>Sphingomonas</taxon>
    </lineage>
</organism>
<sequence>MARFVATIDLRLGAAFFQVTLLPVSLLVQSFGSFGSHCRKRSGIARAGIFKG</sequence>
<evidence type="ECO:0000313" key="1">
    <source>
        <dbReference type="EMBL" id="SOB86829.1"/>
    </source>
</evidence>
<accession>A0A285QZL7</accession>
<dbReference type="EMBL" id="OBMI01000002">
    <property type="protein sequence ID" value="SOB86829.1"/>
    <property type="molecule type" value="Genomic_DNA"/>
</dbReference>
<evidence type="ECO:0000313" key="2">
    <source>
        <dbReference type="Proteomes" id="UP000219494"/>
    </source>
</evidence>
<proteinExistence type="predicted"/>